<dbReference type="InterPro" id="IPR006204">
    <property type="entry name" value="GHMP_kinase_N_dom"/>
</dbReference>
<dbReference type="InterPro" id="IPR006206">
    <property type="entry name" value="Mevalonate/galactokinase"/>
</dbReference>
<comment type="similarity">
    <text evidence="1 11">Belongs to the GHMP kinase family. GalK subfamily.</text>
</comment>
<feature type="domain" description="GHMP kinase N-terminal" evidence="13">
    <location>
        <begin position="93"/>
        <end position="179"/>
    </location>
</feature>
<dbReference type="PANTHER" id="PTHR10457">
    <property type="entry name" value="MEVALONATE KINASE/GALACTOKINASE"/>
    <property type="match status" value="1"/>
</dbReference>
<dbReference type="InterPro" id="IPR019741">
    <property type="entry name" value="Galactokinase_CS"/>
</dbReference>
<dbReference type="SUPFAM" id="SSF55060">
    <property type="entry name" value="GHMP Kinase, C-terminal domain"/>
    <property type="match status" value="1"/>
</dbReference>
<feature type="binding site" evidence="11">
    <location>
        <position position="221"/>
    </location>
    <ligand>
        <name>substrate</name>
    </ligand>
</feature>
<comment type="catalytic activity">
    <reaction evidence="11">
        <text>alpha-D-galactose + ATP = alpha-D-galactose 1-phosphate + ADP + H(+)</text>
        <dbReference type="Rhea" id="RHEA:13553"/>
        <dbReference type="ChEBI" id="CHEBI:15378"/>
        <dbReference type="ChEBI" id="CHEBI:28061"/>
        <dbReference type="ChEBI" id="CHEBI:30616"/>
        <dbReference type="ChEBI" id="CHEBI:58336"/>
        <dbReference type="ChEBI" id="CHEBI:456216"/>
        <dbReference type="EC" id="2.7.1.6"/>
    </reaction>
</comment>
<reference evidence="17" key="1">
    <citation type="journal article" date="2019" name="Int. J. Syst. Evol. Microbiol.">
        <title>The Global Catalogue of Microorganisms (GCM) 10K type strain sequencing project: providing services to taxonomists for standard genome sequencing and annotation.</title>
        <authorList>
            <consortium name="The Broad Institute Genomics Platform"/>
            <consortium name="The Broad Institute Genome Sequencing Center for Infectious Disease"/>
            <person name="Wu L."/>
            <person name="Ma J."/>
        </authorList>
    </citation>
    <scope>NUCLEOTIDE SEQUENCE [LARGE SCALE GENOMIC DNA]</scope>
    <source>
        <strain evidence="17">KCTC 23299</strain>
    </source>
</reference>
<feature type="binding site" evidence="11">
    <location>
        <begin position="33"/>
        <end position="36"/>
    </location>
    <ligand>
        <name>substrate</name>
    </ligand>
</feature>
<dbReference type="RefSeq" id="WP_386100674.1">
    <property type="nucleotide sequence ID" value="NZ_JBHUOZ010000003.1"/>
</dbReference>
<dbReference type="NCBIfam" id="TIGR00131">
    <property type="entry name" value="gal_kin"/>
    <property type="match status" value="1"/>
</dbReference>
<keyword evidence="9 11" id="KW-0299">Galactose metabolism</keyword>
<evidence type="ECO:0000259" key="14">
    <source>
        <dbReference type="Pfam" id="PF08544"/>
    </source>
</evidence>
<dbReference type="PANTHER" id="PTHR10457:SF7">
    <property type="entry name" value="GALACTOKINASE-RELATED"/>
    <property type="match status" value="1"/>
</dbReference>
<dbReference type="PROSITE" id="PS00627">
    <property type="entry name" value="GHMP_KINASES_ATP"/>
    <property type="match status" value="1"/>
</dbReference>
<evidence type="ECO:0000256" key="7">
    <source>
        <dbReference type="ARBA" id="ARBA00022840"/>
    </source>
</evidence>
<evidence type="ECO:0000256" key="9">
    <source>
        <dbReference type="ARBA" id="ARBA00023144"/>
    </source>
</evidence>
<comment type="pathway">
    <text evidence="11">Carbohydrate metabolism; galactose metabolism.</text>
</comment>
<evidence type="ECO:0000256" key="10">
    <source>
        <dbReference type="ARBA" id="ARBA00023277"/>
    </source>
</evidence>
<evidence type="ECO:0000256" key="3">
    <source>
        <dbReference type="ARBA" id="ARBA00022679"/>
    </source>
</evidence>
<keyword evidence="2 11" id="KW-0963">Cytoplasm</keyword>
<dbReference type="InterPro" id="IPR014721">
    <property type="entry name" value="Ribsml_uS5_D2-typ_fold_subgr"/>
</dbReference>
<evidence type="ECO:0000259" key="13">
    <source>
        <dbReference type="Pfam" id="PF00288"/>
    </source>
</evidence>
<feature type="binding site" evidence="11">
    <location>
        <begin position="121"/>
        <end position="127"/>
    </location>
    <ligand>
        <name>ATP</name>
        <dbReference type="ChEBI" id="CHEBI:30616"/>
    </ligand>
</feature>
<dbReference type="InterPro" id="IPR022963">
    <property type="entry name" value="Galactokinase_bac"/>
</dbReference>
<keyword evidence="10 11" id="KW-0119">Carbohydrate metabolism</keyword>
<keyword evidence="7 11" id="KW-0067">ATP-binding</keyword>
<keyword evidence="4 11" id="KW-0479">Metal-binding</keyword>
<accession>A0ABW6A6R7</accession>
<feature type="domain" description="Galactokinase N-terminal" evidence="15">
    <location>
        <begin position="8"/>
        <end position="57"/>
    </location>
</feature>
<dbReference type="NCBIfam" id="NF003705">
    <property type="entry name" value="PRK05322.1"/>
    <property type="match status" value="1"/>
</dbReference>
<dbReference type="Gene3D" id="3.30.70.890">
    <property type="entry name" value="GHMP kinase, C-terminal domain"/>
    <property type="match status" value="1"/>
</dbReference>
<dbReference type="EMBL" id="JBHUOZ010000003">
    <property type="protein sequence ID" value="MFD2921075.1"/>
    <property type="molecule type" value="Genomic_DNA"/>
</dbReference>
<dbReference type="HAMAP" id="MF_00246">
    <property type="entry name" value="Galactokinase"/>
    <property type="match status" value="1"/>
</dbReference>
<dbReference type="Gene3D" id="3.30.230.10">
    <property type="match status" value="1"/>
</dbReference>
<feature type="site" description="Transition state stabilizer" evidence="11">
    <location>
        <position position="27"/>
    </location>
</feature>
<comment type="caution">
    <text evidence="16">The sequence shown here is derived from an EMBL/GenBank/DDBJ whole genome shotgun (WGS) entry which is preliminary data.</text>
</comment>
<dbReference type="InterPro" id="IPR013750">
    <property type="entry name" value="GHMP_kinase_C_dom"/>
</dbReference>
<dbReference type="PRINTS" id="PR00473">
    <property type="entry name" value="GALCTOKINASE"/>
</dbReference>
<evidence type="ECO:0000256" key="1">
    <source>
        <dbReference type="ARBA" id="ARBA00006566"/>
    </source>
</evidence>
<dbReference type="SUPFAM" id="SSF54211">
    <property type="entry name" value="Ribosomal protein S5 domain 2-like"/>
    <property type="match status" value="1"/>
</dbReference>
<keyword evidence="17" id="KW-1185">Reference proteome</keyword>
<evidence type="ECO:0000256" key="2">
    <source>
        <dbReference type="ARBA" id="ARBA00022490"/>
    </source>
</evidence>
<dbReference type="InterPro" id="IPR020568">
    <property type="entry name" value="Ribosomal_Su5_D2-typ_SF"/>
</dbReference>
<comment type="caution">
    <text evidence="11">Lacks conserved residue(s) required for the propagation of feature annotation.</text>
</comment>
<feature type="binding site" evidence="11">
    <location>
        <position position="127"/>
    </location>
    <ligand>
        <name>Mg(2+)</name>
        <dbReference type="ChEBI" id="CHEBI:18420"/>
    </ligand>
</feature>
<keyword evidence="5 11" id="KW-0547">Nucleotide-binding</keyword>
<sequence length="386" mass="42810">MTIDALQKEFENRYKQPATGSFFCPGRVNLIGEHIDYNGGQVMPFAISLGTYLLVAPNNDNVFRFQCVNFPETAEFNVGDKYRKSGKEWFYYPLGVIDYFTQKQQHLGGLDLFFYGNLPIGSGLSSSASIEVLMAYALSQVFNIGISKKDIALLCKEVENKFIGVNSGIMDQFAVAMGKQNHVILLNCDTVEHIYIPFNASPYKVMVINSNKQRSLAESKYNERYAECMEALSQLKQELSIHQLCDIDTGTFQKHAHLITNPVVGKRAYHVVTENDRVKAATEALQNGDMEALGQILYASHESLKNMYEVSGRELDAIIDFCKTYNGCIGARMTGAGFGGCAIALVHEEHADAFAESLTQYYNGVVGYPCEVFTSAISEGVSLLEA</sequence>
<name>A0ABW6A6R7_9BACT</name>
<dbReference type="Pfam" id="PF10509">
    <property type="entry name" value="GalKase_gal_bdg"/>
    <property type="match status" value="1"/>
</dbReference>
<feature type="active site" description="Proton acceptor" evidence="11">
    <location>
        <position position="171"/>
    </location>
</feature>
<proteinExistence type="inferred from homology"/>
<dbReference type="Pfam" id="PF08544">
    <property type="entry name" value="GHMP_kinases_C"/>
    <property type="match status" value="1"/>
</dbReference>
<feature type="binding site" evidence="11">
    <location>
        <position position="159"/>
    </location>
    <ligand>
        <name>Mg(2+)</name>
        <dbReference type="ChEBI" id="CHEBI:18420"/>
    </ligand>
</feature>
<evidence type="ECO:0000256" key="6">
    <source>
        <dbReference type="ARBA" id="ARBA00022777"/>
    </source>
</evidence>
<feature type="domain" description="GHMP kinase C-terminal" evidence="14">
    <location>
        <begin position="282"/>
        <end position="363"/>
    </location>
</feature>
<evidence type="ECO:0000313" key="17">
    <source>
        <dbReference type="Proteomes" id="UP001597511"/>
    </source>
</evidence>
<dbReference type="Proteomes" id="UP001597511">
    <property type="component" value="Unassembled WGS sequence"/>
</dbReference>
<keyword evidence="8 11" id="KW-0460">Magnesium</keyword>
<dbReference type="Pfam" id="PF00288">
    <property type="entry name" value="GHMP_kinases_N"/>
    <property type="match status" value="1"/>
</dbReference>
<keyword evidence="3 11" id="KW-0808">Transferase</keyword>
<comment type="function">
    <text evidence="11">Catalyzes the transfer of the gamma-phosphate of ATP to D-galactose to form alpha-D-galactose-1-phosphate (Gal-1-P).</text>
</comment>
<organism evidence="16 17">
    <name type="scientific">Terrimonas rubra</name>
    <dbReference type="NCBI Taxonomy" id="1035890"/>
    <lineage>
        <taxon>Bacteria</taxon>
        <taxon>Pseudomonadati</taxon>
        <taxon>Bacteroidota</taxon>
        <taxon>Chitinophagia</taxon>
        <taxon>Chitinophagales</taxon>
        <taxon>Chitinophagaceae</taxon>
        <taxon>Terrimonas</taxon>
    </lineage>
</organism>
<keyword evidence="6 11" id="KW-0418">Kinase</keyword>
<protein>
    <recommendedName>
        <fullName evidence="11 12">Galactokinase</fullName>
        <ecNumber evidence="11 12">2.7.1.6</ecNumber>
    </recommendedName>
    <alternativeName>
        <fullName evidence="11">Galactose kinase</fullName>
    </alternativeName>
</protein>
<dbReference type="PRINTS" id="PR00959">
    <property type="entry name" value="MEVGALKINASE"/>
</dbReference>
<gene>
    <name evidence="11" type="primary">galK</name>
    <name evidence="16" type="ORF">ACFS6H_15220</name>
</gene>
<dbReference type="PROSITE" id="PS00106">
    <property type="entry name" value="GALACTOKINASE"/>
    <property type="match status" value="1"/>
</dbReference>
<dbReference type="InterPro" id="IPR006203">
    <property type="entry name" value="GHMP_knse_ATP-bd_CS"/>
</dbReference>
<evidence type="ECO:0000256" key="4">
    <source>
        <dbReference type="ARBA" id="ARBA00022723"/>
    </source>
</evidence>
<dbReference type="GO" id="GO:0004335">
    <property type="term" value="F:galactokinase activity"/>
    <property type="evidence" value="ECO:0007669"/>
    <property type="project" value="UniProtKB-EC"/>
</dbReference>
<dbReference type="InterPro" id="IPR036554">
    <property type="entry name" value="GHMP_kinase_C_sf"/>
</dbReference>
<evidence type="ECO:0000256" key="12">
    <source>
        <dbReference type="NCBIfam" id="TIGR00131"/>
    </source>
</evidence>
<evidence type="ECO:0000256" key="5">
    <source>
        <dbReference type="ARBA" id="ARBA00022741"/>
    </source>
</evidence>
<dbReference type="EC" id="2.7.1.6" evidence="11 12"/>
<evidence type="ECO:0000259" key="15">
    <source>
        <dbReference type="Pfam" id="PF10509"/>
    </source>
</evidence>
<evidence type="ECO:0000256" key="8">
    <source>
        <dbReference type="ARBA" id="ARBA00022842"/>
    </source>
</evidence>
<evidence type="ECO:0000256" key="11">
    <source>
        <dbReference type="HAMAP-Rule" id="MF_00246"/>
    </source>
</evidence>
<dbReference type="InterPro" id="IPR000705">
    <property type="entry name" value="Galactokinase"/>
</dbReference>
<evidence type="ECO:0000313" key="16">
    <source>
        <dbReference type="EMBL" id="MFD2921075.1"/>
    </source>
</evidence>
<comment type="subcellular location">
    <subcellularLocation>
        <location evidence="11">Cytoplasm</location>
    </subcellularLocation>
</comment>
<dbReference type="PIRSF" id="PIRSF000530">
    <property type="entry name" value="Galactokinase"/>
    <property type="match status" value="1"/>
</dbReference>
<dbReference type="InterPro" id="IPR019539">
    <property type="entry name" value="GalKase_N"/>
</dbReference>